<reference evidence="2 3" key="1">
    <citation type="submission" date="2018-06" db="EMBL/GenBank/DDBJ databases">
        <authorList>
            <consortium name="Pathogen Informatics"/>
            <person name="Doyle S."/>
        </authorList>
    </citation>
    <scope>NUCLEOTIDE SEQUENCE [LARGE SCALE GENOMIC DNA]</scope>
    <source>
        <strain evidence="2 3">NCTC12722</strain>
    </source>
</reference>
<dbReference type="SUPFAM" id="SSF74653">
    <property type="entry name" value="TolA/TonB C-terminal domain"/>
    <property type="match status" value="1"/>
</dbReference>
<accession>A0A380W6T0</accession>
<evidence type="ECO:0000256" key="1">
    <source>
        <dbReference type="SAM" id="MobiDB-lite"/>
    </source>
</evidence>
<evidence type="ECO:0000313" key="3">
    <source>
        <dbReference type="Proteomes" id="UP000254343"/>
    </source>
</evidence>
<feature type="region of interest" description="Disordered" evidence="1">
    <location>
        <begin position="56"/>
        <end position="129"/>
    </location>
</feature>
<dbReference type="Gene3D" id="3.30.1150.10">
    <property type="match status" value="1"/>
</dbReference>
<gene>
    <name evidence="2" type="ORF">NCTC12722_01856</name>
</gene>
<proteinExistence type="predicted"/>
<evidence type="ECO:0000313" key="2">
    <source>
        <dbReference type="EMBL" id="SUU84658.1"/>
    </source>
</evidence>
<dbReference type="OrthoDB" id="7161229at2"/>
<dbReference type="EMBL" id="UIGB01000001">
    <property type="protein sequence ID" value="SUU84658.1"/>
    <property type="molecule type" value="Genomic_DNA"/>
</dbReference>
<protein>
    <submittedName>
        <fullName evidence="2">Protein TolA</fullName>
    </submittedName>
</protein>
<feature type="compositionally biased region" description="Basic and acidic residues" evidence="1">
    <location>
        <begin position="76"/>
        <end position="112"/>
    </location>
</feature>
<dbReference type="RefSeq" id="WP_002715483.1">
    <property type="nucleotide sequence ID" value="NZ_UFSI01000001.1"/>
</dbReference>
<sequence>MAWAWRNIFEMEWLRRLGGAASILAHIALLAWVVFGSGVRLFDSAPPPAINVELVSPKDVPAGKQGDLSLPSLDTPKPEESKPDETKPDESKLDEPKADDRKIDEPKVEQSETKPTPEPQTPAPESPALPQAVITGAPVVQPDVMSQYGDPFLSGGFTPEKEAADLKSDVVAAFRAHLKSCMKLPAGVSPTDDAHIVLRVALKRNGRLAATPALMAAKATPTGPLIMKAAIHALEACQPYSMLPAEKYKEWRELDLEFTPAGFGPG</sequence>
<dbReference type="Proteomes" id="UP000254343">
    <property type="component" value="Unassembled WGS sequence"/>
</dbReference>
<name>A0A380W6T0_AFIFE</name>
<feature type="compositionally biased region" description="Pro residues" evidence="1">
    <location>
        <begin position="116"/>
        <end position="127"/>
    </location>
</feature>
<dbReference type="AlphaFoldDB" id="A0A380W6T0"/>
<organism evidence="2 3">
    <name type="scientific">Afipia felis</name>
    <name type="common">Cat scratch disease bacillus</name>
    <dbReference type="NCBI Taxonomy" id="1035"/>
    <lineage>
        <taxon>Bacteria</taxon>
        <taxon>Pseudomonadati</taxon>
        <taxon>Pseudomonadota</taxon>
        <taxon>Alphaproteobacteria</taxon>
        <taxon>Hyphomicrobiales</taxon>
        <taxon>Nitrobacteraceae</taxon>
        <taxon>Afipia</taxon>
    </lineage>
</organism>